<dbReference type="Proteomes" id="UP001165120">
    <property type="component" value="Unassembled WGS sequence"/>
</dbReference>
<feature type="region of interest" description="Disordered" evidence="1">
    <location>
        <begin position="1"/>
        <end position="45"/>
    </location>
</feature>
<evidence type="ECO:0000256" key="1">
    <source>
        <dbReference type="SAM" id="MobiDB-lite"/>
    </source>
</evidence>
<sequence length="105" mass="11930">MSEKGYYQQQQQPYQQQPYQQQPYQQQNQYYQQQPYQQQYQQPQQYQQQQQPVYAQQQQPQQSGDGGSKCAGCAGGICGSFFNAIIFGAGATLGSMCMNSLCNAC</sequence>
<keyword evidence="3" id="KW-1185">Reference proteome</keyword>
<dbReference type="AlphaFoldDB" id="A0A9W6SZU2"/>
<evidence type="ECO:0000313" key="2">
    <source>
        <dbReference type="EMBL" id="GME69552.1"/>
    </source>
</evidence>
<gene>
    <name evidence="2" type="ORF">Cboi02_000239500</name>
</gene>
<reference evidence="2" key="1">
    <citation type="submission" date="2023-04" db="EMBL/GenBank/DDBJ databases">
        <title>Candida boidinii NBRC 10035.</title>
        <authorList>
            <person name="Ichikawa N."/>
            <person name="Sato H."/>
            <person name="Tonouchi N."/>
        </authorList>
    </citation>
    <scope>NUCLEOTIDE SEQUENCE</scope>
    <source>
        <strain evidence="2">NBRC 10035</strain>
    </source>
</reference>
<name>A0A9W6SZU2_CANBO</name>
<organism evidence="2 3">
    <name type="scientific">Candida boidinii</name>
    <name type="common">Yeast</name>
    <dbReference type="NCBI Taxonomy" id="5477"/>
    <lineage>
        <taxon>Eukaryota</taxon>
        <taxon>Fungi</taxon>
        <taxon>Dikarya</taxon>
        <taxon>Ascomycota</taxon>
        <taxon>Saccharomycotina</taxon>
        <taxon>Pichiomycetes</taxon>
        <taxon>Pichiales</taxon>
        <taxon>Pichiaceae</taxon>
        <taxon>Ogataea</taxon>
        <taxon>Ogataea/Candida clade</taxon>
    </lineage>
</organism>
<comment type="caution">
    <text evidence="2">The sequence shown here is derived from an EMBL/GenBank/DDBJ whole genome shotgun (WGS) entry which is preliminary data.</text>
</comment>
<proteinExistence type="predicted"/>
<evidence type="ECO:0000313" key="3">
    <source>
        <dbReference type="Proteomes" id="UP001165120"/>
    </source>
</evidence>
<protein>
    <submittedName>
        <fullName evidence="2">Unnamed protein product</fullName>
    </submittedName>
</protein>
<dbReference type="EMBL" id="BSXN01000706">
    <property type="protein sequence ID" value="GME69552.1"/>
    <property type="molecule type" value="Genomic_DNA"/>
</dbReference>
<accession>A0A9W6SZU2</accession>